<keyword evidence="1" id="KW-0548">Nucleotidyltransferase</keyword>
<keyword evidence="1" id="KW-0808">Transferase</keyword>
<evidence type="ECO:0000313" key="2">
    <source>
        <dbReference type="Proteomes" id="UP001054837"/>
    </source>
</evidence>
<keyword evidence="1" id="KW-0695">RNA-directed DNA polymerase</keyword>
<gene>
    <name evidence="1" type="ORF">CDAR_419511</name>
</gene>
<keyword evidence="2" id="KW-1185">Reference proteome</keyword>
<reference evidence="1 2" key="1">
    <citation type="submission" date="2021-06" db="EMBL/GenBank/DDBJ databases">
        <title>Caerostris darwini draft genome.</title>
        <authorList>
            <person name="Kono N."/>
            <person name="Arakawa K."/>
        </authorList>
    </citation>
    <scope>NUCLEOTIDE SEQUENCE [LARGE SCALE GENOMIC DNA]</scope>
</reference>
<accession>A0AAV4PTX6</accession>
<dbReference type="AlphaFoldDB" id="A0AAV4PTX6"/>
<protein>
    <submittedName>
        <fullName evidence="1">RNA-directed DNA polymerase from transposon BS</fullName>
    </submittedName>
</protein>
<sequence length="152" mass="17900">MRPAPTVVRDSRGSGDLASFQLDLHPLLHNTYRSSQLPLFPFFPSRKIKGTVHFIDSKKRKRTAFDSSERMVVDRLWLYLEKMDHISERQAGFRSNRGTTQQVISFSQEVKDGFHLKQNTLALFVDFKSAFDRIWRHVTQKVTKSKRYWLLL</sequence>
<dbReference type="GO" id="GO:0003964">
    <property type="term" value="F:RNA-directed DNA polymerase activity"/>
    <property type="evidence" value="ECO:0007669"/>
    <property type="project" value="UniProtKB-KW"/>
</dbReference>
<proteinExistence type="predicted"/>
<dbReference type="Proteomes" id="UP001054837">
    <property type="component" value="Unassembled WGS sequence"/>
</dbReference>
<name>A0AAV4PTX6_9ARAC</name>
<comment type="caution">
    <text evidence="1">The sequence shown here is derived from an EMBL/GenBank/DDBJ whole genome shotgun (WGS) entry which is preliminary data.</text>
</comment>
<evidence type="ECO:0000313" key="1">
    <source>
        <dbReference type="EMBL" id="GIY01073.1"/>
    </source>
</evidence>
<dbReference type="EMBL" id="BPLQ01003521">
    <property type="protein sequence ID" value="GIY01073.1"/>
    <property type="molecule type" value="Genomic_DNA"/>
</dbReference>
<organism evidence="1 2">
    <name type="scientific">Caerostris darwini</name>
    <dbReference type="NCBI Taxonomy" id="1538125"/>
    <lineage>
        <taxon>Eukaryota</taxon>
        <taxon>Metazoa</taxon>
        <taxon>Ecdysozoa</taxon>
        <taxon>Arthropoda</taxon>
        <taxon>Chelicerata</taxon>
        <taxon>Arachnida</taxon>
        <taxon>Araneae</taxon>
        <taxon>Araneomorphae</taxon>
        <taxon>Entelegynae</taxon>
        <taxon>Araneoidea</taxon>
        <taxon>Araneidae</taxon>
        <taxon>Caerostris</taxon>
    </lineage>
</organism>